<reference evidence="3 4" key="1">
    <citation type="submission" date="2019-01" db="EMBL/GenBank/DDBJ databases">
        <title>Bacillus sp. M5HDSG1-1, whole genome shotgun sequence.</title>
        <authorList>
            <person name="Tuo L."/>
        </authorList>
    </citation>
    <scope>NUCLEOTIDE SEQUENCE [LARGE SCALE GENOMIC DNA]</scope>
    <source>
        <strain evidence="3 4">M5HDSG1-1</strain>
    </source>
</reference>
<gene>
    <name evidence="3" type="ORF">EM808_25985</name>
</gene>
<dbReference type="GeneID" id="87619832"/>
<dbReference type="GO" id="GO:1990170">
    <property type="term" value="P:stress response to cadmium ion"/>
    <property type="evidence" value="ECO:0007669"/>
    <property type="project" value="TreeGrafter"/>
</dbReference>
<dbReference type="GO" id="GO:0046870">
    <property type="term" value="F:cadmium ion binding"/>
    <property type="evidence" value="ECO:0007669"/>
    <property type="project" value="TreeGrafter"/>
</dbReference>
<dbReference type="GO" id="GO:1990169">
    <property type="term" value="P:stress response to copper ion"/>
    <property type="evidence" value="ECO:0007669"/>
    <property type="project" value="TreeGrafter"/>
</dbReference>
<dbReference type="EMBL" id="RZTZ01000021">
    <property type="protein sequence ID" value="RVT56850.1"/>
    <property type="molecule type" value="Genomic_DNA"/>
</dbReference>
<sequence length="182" mass="20988">MNCSECQQRPATLHFSKTINGNKIEFHLCEYCAKEKGDLFVANESPGFSFNSLLASLLNMEPSFQQIKHDTYQKEADLQCKECSMTFPQFTKIGRFGCPNCYDTFKDRLQPIFKRLHGGNVENKGKVPARVGGHILIKKEIGKLREHLKELIIQEEFEKAAEVRDDIRKKEKQLVTFDERGE</sequence>
<dbReference type="GO" id="GO:0008270">
    <property type="term" value="F:zinc ion binding"/>
    <property type="evidence" value="ECO:0007669"/>
    <property type="project" value="TreeGrafter"/>
</dbReference>
<protein>
    <recommendedName>
        <fullName evidence="2">UVR domain-containing protein</fullName>
    </recommendedName>
</protein>
<evidence type="ECO:0000313" key="4">
    <source>
        <dbReference type="Proteomes" id="UP000288024"/>
    </source>
</evidence>
<dbReference type="PANTHER" id="PTHR38430:SF1">
    <property type="entry name" value="PROTEIN-ARGININE KINASE ACTIVATOR PROTEIN"/>
    <property type="match status" value="1"/>
</dbReference>
<name>A0A437K3N7_9BACI</name>
<dbReference type="InterPro" id="IPR001943">
    <property type="entry name" value="UVR_dom"/>
</dbReference>
<accession>A0A437K3N7</accession>
<organism evidence="3 4">
    <name type="scientific">Niallia taxi</name>
    <dbReference type="NCBI Taxonomy" id="2499688"/>
    <lineage>
        <taxon>Bacteria</taxon>
        <taxon>Bacillati</taxon>
        <taxon>Bacillota</taxon>
        <taxon>Bacilli</taxon>
        <taxon>Bacillales</taxon>
        <taxon>Bacillaceae</taxon>
        <taxon>Niallia</taxon>
    </lineage>
</organism>
<keyword evidence="4" id="KW-1185">Reference proteome</keyword>
<evidence type="ECO:0000259" key="2">
    <source>
        <dbReference type="PROSITE" id="PS50151"/>
    </source>
</evidence>
<comment type="caution">
    <text evidence="3">The sequence shown here is derived from an EMBL/GenBank/DDBJ whole genome shotgun (WGS) entry which is preliminary data.</text>
</comment>
<dbReference type="GO" id="GO:0005507">
    <property type="term" value="F:copper ion binding"/>
    <property type="evidence" value="ECO:0007669"/>
    <property type="project" value="TreeGrafter"/>
</dbReference>
<feature type="domain" description="UVR" evidence="2">
    <location>
        <begin position="138"/>
        <end position="173"/>
    </location>
</feature>
<dbReference type="Pfam" id="PF02151">
    <property type="entry name" value="UVR"/>
    <property type="match status" value="1"/>
</dbReference>
<dbReference type="PANTHER" id="PTHR38430">
    <property type="entry name" value="PROTEIN-ARGININE KINASE ACTIVATOR PROTEIN"/>
    <property type="match status" value="1"/>
</dbReference>
<evidence type="ECO:0000313" key="3">
    <source>
        <dbReference type="EMBL" id="RVT56850.1"/>
    </source>
</evidence>
<feature type="coiled-coil region" evidence="1">
    <location>
        <begin position="153"/>
        <end position="180"/>
    </location>
</feature>
<dbReference type="PIRSF" id="PIRSF015034">
    <property type="entry name" value="YacH"/>
    <property type="match status" value="1"/>
</dbReference>
<dbReference type="Proteomes" id="UP000288024">
    <property type="component" value="Unassembled WGS sequence"/>
</dbReference>
<proteinExistence type="predicted"/>
<dbReference type="InterPro" id="IPR025542">
    <property type="entry name" value="YacH"/>
</dbReference>
<dbReference type="GO" id="GO:0050897">
    <property type="term" value="F:cobalt ion binding"/>
    <property type="evidence" value="ECO:0007669"/>
    <property type="project" value="TreeGrafter"/>
</dbReference>
<evidence type="ECO:0000256" key="1">
    <source>
        <dbReference type="SAM" id="Coils"/>
    </source>
</evidence>
<dbReference type="RefSeq" id="WP_127742345.1">
    <property type="nucleotide sequence ID" value="NZ_CAJCKN010000037.1"/>
</dbReference>
<dbReference type="PROSITE" id="PS50151">
    <property type="entry name" value="UVR"/>
    <property type="match status" value="1"/>
</dbReference>
<keyword evidence="1" id="KW-0175">Coiled coil</keyword>
<dbReference type="AlphaFoldDB" id="A0A437K3N7"/>